<evidence type="ECO:0000256" key="1">
    <source>
        <dbReference type="SAM" id="SignalP"/>
    </source>
</evidence>
<dbReference type="AlphaFoldDB" id="A0AAJ0AXL0"/>
<evidence type="ECO:0000313" key="2">
    <source>
        <dbReference type="EMBL" id="KAK1691673.1"/>
    </source>
</evidence>
<gene>
    <name evidence="2" type="ORF">BDP55DRAFT_647704</name>
</gene>
<organism evidence="2 3">
    <name type="scientific">Colletotrichum godetiae</name>
    <dbReference type="NCBI Taxonomy" id="1209918"/>
    <lineage>
        <taxon>Eukaryota</taxon>
        <taxon>Fungi</taxon>
        <taxon>Dikarya</taxon>
        <taxon>Ascomycota</taxon>
        <taxon>Pezizomycotina</taxon>
        <taxon>Sordariomycetes</taxon>
        <taxon>Hypocreomycetidae</taxon>
        <taxon>Glomerellales</taxon>
        <taxon>Glomerellaceae</taxon>
        <taxon>Colletotrichum</taxon>
        <taxon>Colletotrichum acutatum species complex</taxon>
    </lineage>
</organism>
<protein>
    <recommendedName>
        <fullName evidence="4">Secreted protein</fullName>
    </recommendedName>
</protein>
<proteinExistence type="predicted"/>
<reference evidence="2" key="1">
    <citation type="submission" date="2021-06" db="EMBL/GenBank/DDBJ databases">
        <title>Comparative genomics, transcriptomics and evolutionary studies reveal genomic signatures of adaptation to plant cell wall in hemibiotrophic fungi.</title>
        <authorList>
            <consortium name="DOE Joint Genome Institute"/>
            <person name="Baroncelli R."/>
            <person name="Diaz J.F."/>
            <person name="Benocci T."/>
            <person name="Peng M."/>
            <person name="Battaglia E."/>
            <person name="Haridas S."/>
            <person name="Andreopoulos W."/>
            <person name="Labutti K."/>
            <person name="Pangilinan J."/>
            <person name="Floch G.L."/>
            <person name="Makela M.R."/>
            <person name="Henrissat B."/>
            <person name="Grigoriev I.V."/>
            <person name="Crouch J.A."/>
            <person name="De Vries R.P."/>
            <person name="Sukno S.A."/>
            <person name="Thon M.R."/>
        </authorList>
    </citation>
    <scope>NUCLEOTIDE SEQUENCE</scope>
    <source>
        <strain evidence="2">CBS 193.32</strain>
    </source>
</reference>
<keyword evidence="1" id="KW-0732">Signal</keyword>
<evidence type="ECO:0000313" key="3">
    <source>
        <dbReference type="Proteomes" id="UP001224890"/>
    </source>
</evidence>
<sequence length="74" mass="8791">MHWNMEHGGHVFFCYALRLLLVLCTSTRGRAAKRRLAHSHMWPHQYIALHTPLKAEPEPREYIPFYTCKTYAHV</sequence>
<dbReference type="GeneID" id="85458325"/>
<dbReference type="Proteomes" id="UP001224890">
    <property type="component" value="Unassembled WGS sequence"/>
</dbReference>
<feature type="signal peptide" evidence="1">
    <location>
        <begin position="1"/>
        <end position="31"/>
    </location>
</feature>
<dbReference type="EMBL" id="JAHMHR010000004">
    <property type="protein sequence ID" value="KAK1691673.1"/>
    <property type="molecule type" value="Genomic_DNA"/>
</dbReference>
<keyword evidence="3" id="KW-1185">Reference proteome</keyword>
<feature type="chain" id="PRO_5042530318" description="Secreted protein" evidence="1">
    <location>
        <begin position="32"/>
        <end position="74"/>
    </location>
</feature>
<evidence type="ECO:0008006" key="4">
    <source>
        <dbReference type="Google" id="ProtNLM"/>
    </source>
</evidence>
<dbReference type="RefSeq" id="XP_060435368.1">
    <property type="nucleotide sequence ID" value="XM_060573799.1"/>
</dbReference>
<name>A0AAJ0AXL0_9PEZI</name>
<comment type="caution">
    <text evidence="2">The sequence shown here is derived from an EMBL/GenBank/DDBJ whole genome shotgun (WGS) entry which is preliminary data.</text>
</comment>
<accession>A0AAJ0AXL0</accession>